<organism evidence="1 2">
    <name type="scientific">Acinetobacter calcoaceticus</name>
    <dbReference type="NCBI Taxonomy" id="471"/>
    <lineage>
        <taxon>Bacteria</taxon>
        <taxon>Pseudomonadati</taxon>
        <taxon>Pseudomonadota</taxon>
        <taxon>Gammaproteobacteria</taxon>
        <taxon>Moraxellales</taxon>
        <taxon>Moraxellaceae</taxon>
        <taxon>Acinetobacter</taxon>
        <taxon>Acinetobacter calcoaceticus/baumannii complex</taxon>
    </lineage>
</organism>
<dbReference type="Proteomes" id="UP000294963">
    <property type="component" value="Unassembled WGS sequence"/>
</dbReference>
<dbReference type="PROSITE" id="PS51257">
    <property type="entry name" value="PROKAR_LIPOPROTEIN"/>
    <property type="match status" value="1"/>
</dbReference>
<keyword evidence="2" id="KW-1185">Reference proteome</keyword>
<proteinExistence type="predicted"/>
<comment type="caution">
    <text evidence="1">The sequence shown here is derived from an EMBL/GenBank/DDBJ whole genome shotgun (WGS) entry which is preliminary data.</text>
</comment>
<accession>A0A4R1XGN8</accession>
<evidence type="ECO:0000313" key="2">
    <source>
        <dbReference type="Proteomes" id="UP000294963"/>
    </source>
</evidence>
<sequence length="125" mass="14232">MRKVFLAVGVISLSCSVSGYELPSEEELKRLVTQKAAIEMQDLECNTVPKIAEWVMERRQDGISIDDQLQKPLTDTGELKIFAKIERQLVVEAYALPKFETSRDKLFITMEFSTKAFINCKKKGV</sequence>
<dbReference type="EMBL" id="SLVJ01000025">
    <property type="protein sequence ID" value="TCM62299.1"/>
    <property type="molecule type" value="Genomic_DNA"/>
</dbReference>
<reference evidence="1 2" key="1">
    <citation type="submission" date="2019-03" db="EMBL/GenBank/DDBJ databases">
        <title>Genomic analyses of the natural microbiome of Caenorhabditis elegans.</title>
        <authorList>
            <person name="Samuel B."/>
        </authorList>
    </citation>
    <scope>NUCLEOTIDE SEQUENCE [LARGE SCALE GENOMIC DNA]</scope>
    <source>
        <strain evidence="1 2">JUb89</strain>
    </source>
</reference>
<dbReference type="AlphaFoldDB" id="A0A4R1XGN8"/>
<protein>
    <submittedName>
        <fullName evidence="1">Uncharacterized protein</fullName>
    </submittedName>
</protein>
<name>A0A4R1XGN8_ACICA</name>
<evidence type="ECO:0000313" key="1">
    <source>
        <dbReference type="EMBL" id="TCM62299.1"/>
    </source>
</evidence>
<gene>
    <name evidence="1" type="ORF">EC844_12527</name>
</gene>